<dbReference type="EMBL" id="JAGSXH010000001">
    <property type="protein sequence ID" value="MBS2961545.1"/>
    <property type="molecule type" value="Genomic_DNA"/>
</dbReference>
<keyword evidence="3" id="KW-1185">Reference proteome</keyword>
<comment type="caution">
    <text evidence="2">The sequence shown here is derived from an EMBL/GenBank/DDBJ whole genome shotgun (WGS) entry which is preliminary data.</text>
</comment>
<dbReference type="Proteomes" id="UP000677913">
    <property type="component" value="Unassembled WGS sequence"/>
</dbReference>
<sequence length="84" mass="8954">MQRSRVGRPSAVSLSVIIRSLIAGPILLALGVRGLLDGPQWWLRTVLWIWCVAGGSVMTLLGLALLAARRARGAQGPTGRGPRK</sequence>
<dbReference type="RefSeq" id="WP_211463319.1">
    <property type="nucleotide sequence ID" value="NZ_JAGSXH010000001.1"/>
</dbReference>
<name>A0A8J7WL82_9ACTN</name>
<reference evidence="2" key="1">
    <citation type="submission" date="2021-04" db="EMBL/GenBank/DDBJ databases">
        <title>Genome based classification of Actinospica acidithermotolerans sp. nov., an actinobacterium isolated from an Indonesian hot spring.</title>
        <authorList>
            <person name="Kusuma A.B."/>
            <person name="Putra K.E."/>
            <person name="Nafisah S."/>
            <person name="Loh J."/>
            <person name="Nouioui I."/>
            <person name="Goodfellow M."/>
        </authorList>
    </citation>
    <scope>NUCLEOTIDE SEQUENCE</scope>
    <source>
        <strain evidence="2">DSM 45618</strain>
    </source>
</reference>
<gene>
    <name evidence="2" type="ORF">KGA66_00705</name>
</gene>
<keyword evidence="1" id="KW-0472">Membrane</keyword>
<evidence type="ECO:0000313" key="3">
    <source>
        <dbReference type="Proteomes" id="UP000677913"/>
    </source>
</evidence>
<feature type="transmembrane region" description="Helical" evidence="1">
    <location>
        <begin position="12"/>
        <end position="35"/>
    </location>
</feature>
<keyword evidence="1" id="KW-1133">Transmembrane helix</keyword>
<evidence type="ECO:0000313" key="2">
    <source>
        <dbReference type="EMBL" id="MBS2961545.1"/>
    </source>
</evidence>
<organism evidence="2 3">
    <name type="scientific">Actinocrinis puniceicyclus</name>
    <dbReference type="NCBI Taxonomy" id="977794"/>
    <lineage>
        <taxon>Bacteria</taxon>
        <taxon>Bacillati</taxon>
        <taxon>Actinomycetota</taxon>
        <taxon>Actinomycetes</taxon>
        <taxon>Catenulisporales</taxon>
        <taxon>Actinospicaceae</taxon>
        <taxon>Actinocrinis</taxon>
    </lineage>
</organism>
<keyword evidence="1" id="KW-0812">Transmembrane</keyword>
<feature type="transmembrane region" description="Helical" evidence="1">
    <location>
        <begin position="47"/>
        <end position="68"/>
    </location>
</feature>
<evidence type="ECO:0000256" key="1">
    <source>
        <dbReference type="SAM" id="Phobius"/>
    </source>
</evidence>
<proteinExistence type="predicted"/>
<protein>
    <submittedName>
        <fullName evidence="2">Uncharacterized protein</fullName>
    </submittedName>
</protein>
<dbReference type="AlphaFoldDB" id="A0A8J7WL82"/>
<accession>A0A8J7WL82</accession>